<keyword evidence="1" id="KW-0812">Transmembrane</keyword>
<evidence type="ECO:0008006" key="4">
    <source>
        <dbReference type="Google" id="ProtNLM"/>
    </source>
</evidence>
<name>A0A1M4S3A7_9ACTO</name>
<evidence type="ECO:0000313" key="3">
    <source>
        <dbReference type="Proteomes" id="UP000184291"/>
    </source>
</evidence>
<feature type="transmembrane region" description="Helical" evidence="1">
    <location>
        <begin position="74"/>
        <end position="96"/>
    </location>
</feature>
<keyword evidence="1" id="KW-0472">Membrane</keyword>
<dbReference type="AlphaFoldDB" id="A0A1M4S3A7"/>
<dbReference type="Proteomes" id="UP000184291">
    <property type="component" value="Unassembled WGS sequence"/>
</dbReference>
<dbReference type="Pfam" id="PF04854">
    <property type="entry name" value="DUF624"/>
    <property type="match status" value="1"/>
</dbReference>
<evidence type="ECO:0000313" key="2">
    <source>
        <dbReference type="EMBL" id="SHE26487.1"/>
    </source>
</evidence>
<dbReference type="EMBL" id="FQTT01000014">
    <property type="protein sequence ID" value="SHE26487.1"/>
    <property type="molecule type" value="Genomic_DNA"/>
</dbReference>
<dbReference type="InterPro" id="IPR006938">
    <property type="entry name" value="DUF624"/>
</dbReference>
<sequence length="199" mass="20705">MEPVDNRTVRGLSSFFTLVALNLIYVVTCIPVLTIGAATSALLETMDAVRTDPDTDMLRTYMAALKSDKIRGTVVFWTLCLPALLALFAISFWWSVGGAAGTIAALAAGLFTLYLAASTAHGMLLVATRTAPARTTIHNSLLLPAAAPGRSLLLVLVPVTEIAVAIAVPVSLILILTVGVTIGALIQTAVAAPLYASLS</sequence>
<feature type="transmembrane region" description="Helical" evidence="1">
    <location>
        <begin position="20"/>
        <end position="43"/>
    </location>
</feature>
<gene>
    <name evidence="2" type="ORF">ACGLYG10_2738</name>
</gene>
<evidence type="ECO:0000256" key="1">
    <source>
        <dbReference type="SAM" id="Phobius"/>
    </source>
</evidence>
<feature type="transmembrane region" description="Helical" evidence="1">
    <location>
        <begin position="173"/>
        <end position="196"/>
    </location>
</feature>
<feature type="transmembrane region" description="Helical" evidence="1">
    <location>
        <begin position="102"/>
        <end position="126"/>
    </location>
</feature>
<organism evidence="2 3">
    <name type="scientific">Actinomyces glycerinitolerans</name>
    <dbReference type="NCBI Taxonomy" id="1892869"/>
    <lineage>
        <taxon>Bacteria</taxon>
        <taxon>Bacillati</taxon>
        <taxon>Actinomycetota</taxon>
        <taxon>Actinomycetes</taxon>
        <taxon>Actinomycetales</taxon>
        <taxon>Actinomycetaceae</taxon>
        <taxon>Actinomyces</taxon>
    </lineage>
</organism>
<accession>A0A1M4S3A7</accession>
<proteinExistence type="predicted"/>
<dbReference type="RefSeq" id="WP_073333099.1">
    <property type="nucleotide sequence ID" value="NZ_FQTT01000014.1"/>
</dbReference>
<dbReference type="OrthoDB" id="9814991at2"/>
<reference evidence="3" key="1">
    <citation type="submission" date="2016-09" db="EMBL/GenBank/DDBJ databases">
        <authorList>
            <person name="Strepis N."/>
        </authorList>
    </citation>
    <scope>NUCLEOTIDE SEQUENCE [LARGE SCALE GENOMIC DNA]</scope>
</reference>
<protein>
    <recommendedName>
        <fullName evidence="4">DUF624 domain-containing protein</fullName>
    </recommendedName>
</protein>
<keyword evidence="1" id="KW-1133">Transmembrane helix</keyword>
<dbReference type="STRING" id="1892869.ACGLYG10_2738"/>
<keyword evidence="3" id="KW-1185">Reference proteome</keyword>